<reference evidence="2" key="1">
    <citation type="journal article" date="2019" name="Syst. Appl. Microbiol.">
        <title>Flavobacterium circumlabens sp. nov. and Flavobacterium cupreum sp. nov., two psychrotrophic species isolated from Antarctic environmental samples.</title>
        <authorList>
            <person name="Kralova S."/>
            <person name="Busse H.-J."/>
            <person name="Svec P."/>
            <person name="Maslanova I."/>
            <person name="Stankova E."/>
            <person name="Bartak M."/>
            <person name="Sedlacek I."/>
        </authorList>
    </citation>
    <scope>NUCLEOTIDE SEQUENCE [LARGE SCALE GENOMIC DNA]</scope>
    <source>
        <strain evidence="2">CCM 8825</strain>
    </source>
</reference>
<dbReference type="Proteomes" id="UP000288102">
    <property type="component" value="Unassembled WGS sequence"/>
</dbReference>
<name>A0A434ACK8_9FLAO</name>
<dbReference type="OrthoDB" id="8584394at2"/>
<dbReference type="AlphaFoldDB" id="A0A434ACK8"/>
<dbReference type="RefSeq" id="WP_127336379.1">
    <property type="nucleotide sequence ID" value="NZ_QWDM01000001.1"/>
</dbReference>
<dbReference type="SUPFAM" id="SSF63829">
    <property type="entry name" value="Calcium-dependent phosphotriesterase"/>
    <property type="match status" value="1"/>
</dbReference>
<keyword evidence="2" id="KW-1185">Reference proteome</keyword>
<gene>
    <name evidence="1" type="ORF">D0817_00200</name>
</gene>
<proteinExistence type="predicted"/>
<dbReference type="Gene3D" id="2.120.10.30">
    <property type="entry name" value="TolB, C-terminal domain"/>
    <property type="match status" value="1"/>
</dbReference>
<dbReference type="PANTHER" id="PTHR31460:SF3">
    <property type="entry name" value="MESOCENTIN"/>
    <property type="match status" value="1"/>
</dbReference>
<sequence length="319" mass="34637">MKKYIIFLLMAQLTWAQEPTKRIEFEAPESYPEGVTFDKASNVFYVSSARLGTVGKVTKEGKYSELYADKTLKSTYGLKVHPDGKRLFVCAGDANYSKFSTPDTKKKMARLLIIDLKSGKKLNDIDLAGLIPGEHFPNDLAFDKEGSAYITDSYADALYKVDSKGTPSVFSKNELLKTAGVGPNGIVFHPGGFLLVANNGTGALLKLPIANPGAGVKVKMEQFFPGADGMLLNDDTTLTLVQNGGVNKIFKITSSDNWTTAQAAESTSVEDRFAFPSTAAISGNETWIMNANFSELAEGNNVPSKKFSLQQAVFKPVKK</sequence>
<protein>
    <submittedName>
        <fullName evidence="1">Gluconolaconase</fullName>
    </submittedName>
</protein>
<accession>A0A434ACK8</accession>
<comment type="caution">
    <text evidence="1">The sequence shown here is derived from an EMBL/GenBank/DDBJ whole genome shotgun (WGS) entry which is preliminary data.</text>
</comment>
<dbReference type="InterPro" id="IPR011042">
    <property type="entry name" value="6-blade_b-propeller_TolB-like"/>
</dbReference>
<organism evidence="1 2">
    <name type="scientific">Flavobacterium cupreum</name>
    <dbReference type="NCBI Taxonomy" id="2133766"/>
    <lineage>
        <taxon>Bacteria</taxon>
        <taxon>Pseudomonadati</taxon>
        <taxon>Bacteroidota</taxon>
        <taxon>Flavobacteriia</taxon>
        <taxon>Flavobacteriales</taxon>
        <taxon>Flavobacteriaceae</taxon>
        <taxon>Flavobacterium</taxon>
    </lineage>
</organism>
<dbReference type="PANTHER" id="PTHR31460">
    <property type="match status" value="1"/>
</dbReference>
<evidence type="ECO:0000313" key="1">
    <source>
        <dbReference type="EMBL" id="RUT72083.1"/>
    </source>
</evidence>
<dbReference type="InterPro" id="IPR053224">
    <property type="entry name" value="Sensory_adhesion_molecule"/>
</dbReference>
<evidence type="ECO:0000313" key="2">
    <source>
        <dbReference type="Proteomes" id="UP000288102"/>
    </source>
</evidence>
<dbReference type="EMBL" id="QWDM01000001">
    <property type="protein sequence ID" value="RUT72083.1"/>
    <property type="molecule type" value="Genomic_DNA"/>
</dbReference>